<sequence length="374" mass="41208">MSADHEKIAFLRIGYTPNGYPLRAQGYIADIPPSGDIKSLTLRGPIPITTGNDKNHPGSVLAGTPVYDDHQGEIVWSCHGGPDAASSYNIINVWRLGTHFSLSSIEQTSLKANYLSASTLILENGTTSVGVAERELLNDDQATAITTARRGQDNKWTALPFNTTSTAPVGTGIRLLNPLNSARDKLKYIYYLRVERPSSSIIHVDIVKENKFAQLPSDSVQWQHFEIDLGFEIHGQYAAIVLYDGDADKNRLYIFEAHTAHQGISYAYIPLRKDGSIESTEDKFQASGKQNLKSRVGPLKVLESGGRLILLGEEWTGPVTKDGIFAHSGIIKNDGSAPDGNEWTDVQVKFKTDQSWHDDKRFSYSAVVVPSDYE</sequence>
<accession>A0A9P5LDM7</accession>
<dbReference type="Proteomes" id="UP000722485">
    <property type="component" value="Unassembled WGS sequence"/>
</dbReference>
<evidence type="ECO:0000313" key="2">
    <source>
        <dbReference type="Proteomes" id="UP000722485"/>
    </source>
</evidence>
<proteinExistence type="predicted"/>
<evidence type="ECO:0000313" key="1">
    <source>
        <dbReference type="EMBL" id="KAF7553832.1"/>
    </source>
</evidence>
<dbReference type="OrthoDB" id="5067270at2759"/>
<keyword evidence="2" id="KW-1185">Reference proteome</keyword>
<organism evidence="1 2">
    <name type="scientific">Cylindrodendrum hubeiense</name>
    <dbReference type="NCBI Taxonomy" id="595255"/>
    <lineage>
        <taxon>Eukaryota</taxon>
        <taxon>Fungi</taxon>
        <taxon>Dikarya</taxon>
        <taxon>Ascomycota</taxon>
        <taxon>Pezizomycotina</taxon>
        <taxon>Sordariomycetes</taxon>
        <taxon>Hypocreomycetidae</taxon>
        <taxon>Hypocreales</taxon>
        <taxon>Nectriaceae</taxon>
        <taxon>Cylindrodendrum</taxon>
    </lineage>
</organism>
<dbReference type="EMBL" id="JAANBB010000040">
    <property type="protein sequence ID" value="KAF7553832.1"/>
    <property type="molecule type" value="Genomic_DNA"/>
</dbReference>
<dbReference type="AlphaFoldDB" id="A0A9P5LDM7"/>
<gene>
    <name evidence="1" type="ORF">G7Z17_g3348</name>
</gene>
<protein>
    <submittedName>
        <fullName evidence="1">Uncharacterized protein</fullName>
    </submittedName>
</protein>
<reference evidence="1" key="1">
    <citation type="submission" date="2020-03" db="EMBL/GenBank/DDBJ databases">
        <title>Draft Genome Sequence of Cylindrodendrum hubeiense.</title>
        <authorList>
            <person name="Buettner E."/>
            <person name="Kellner H."/>
        </authorList>
    </citation>
    <scope>NUCLEOTIDE SEQUENCE</scope>
    <source>
        <strain evidence="1">IHI 201604</strain>
    </source>
</reference>
<comment type="caution">
    <text evidence="1">The sequence shown here is derived from an EMBL/GenBank/DDBJ whole genome shotgun (WGS) entry which is preliminary data.</text>
</comment>
<name>A0A9P5LDM7_9HYPO</name>